<dbReference type="PROSITE" id="PS51406">
    <property type="entry name" value="FIBRINOGEN_C_2"/>
    <property type="match status" value="1"/>
</dbReference>
<keyword evidence="6" id="KW-0732">Signal</keyword>
<dbReference type="GO" id="GO:0034116">
    <property type="term" value="P:positive regulation of heterotypic cell-cell adhesion"/>
    <property type="evidence" value="ECO:0007669"/>
    <property type="project" value="TreeGrafter"/>
</dbReference>
<dbReference type="GO" id="GO:0005577">
    <property type="term" value="C:fibrinogen complex"/>
    <property type="evidence" value="ECO:0007669"/>
    <property type="project" value="TreeGrafter"/>
</dbReference>
<dbReference type="PROSITE" id="PS00514">
    <property type="entry name" value="FIBRINOGEN_C_1"/>
    <property type="match status" value="1"/>
</dbReference>
<dbReference type="InterPro" id="IPR037579">
    <property type="entry name" value="FIB_ANG-like"/>
</dbReference>
<dbReference type="OrthoDB" id="7735550at2759"/>
<dbReference type="SUPFAM" id="SSF56496">
    <property type="entry name" value="Fibrinogen C-terminal domain-like"/>
    <property type="match status" value="1"/>
</dbReference>
<dbReference type="PANTHER" id="PTHR47221:SF5">
    <property type="entry name" value="FIBRINOGEN C-TERMINAL DOMAIN-CONTAINING PROTEIN"/>
    <property type="match status" value="1"/>
</dbReference>
<feature type="domain" description="Fibrinogen C-terminal" evidence="7">
    <location>
        <begin position="153"/>
        <end position="375"/>
    </location>
</feature>
<dbReference type="GO" id="GO:0005201">
    <property type="term" value="F:extracellular matrix structural constituent"/>
    <property type="evidence" value="ECO:0007669"/>
    <property type="project" value="TreeGrafter"/>
</dbReference>
<dbReference type="STRING" id="283909.R7UIE7"/>
<reference evidence="9" key="3">
    <citation type="submission" date="2015-06" db="UniProtKB">
        <authorList>
            <consortium name="EnsemblMetazoa"/>
        </authorList>
    </citation>
    <scope>IDENTIFICATION</scope>
</reference>
<feature type="signal peptide" evidence="6">
    <location>
        <begin position="1"/>
        <end position="17"/>
    </location>
</feature>
<feature type="region of interest" description="Disordered" evidence="5">
    <location>
        <begin position="72"/>
        <end position="95"/>
    </location>
</feature>
<evidence type="ECO:0000313" key="9">
    <source>
        <dbReference type="EnsemblMetazoa" id="CapteP224105"/>
    </source>
</evidence>
<evidence type="ECO:0000256" key="1">
    <source>
        <dbReference type="ARBA" id="ARBA00004613"/>
    </source>
</evidence>
<dbReference type="AlphaFoldDB" id="R7UIE7"/>
<keyword evidence="4" id="KW-0325">Glycoprotein</keyword>
<dbReference type="Proteomes" id="UP000014760">
    <property type="component" value="Unassembled WGS sequence"/>
</dbReference>
<evidence type="ECO:0000259" key="7">
    <source>
        <dbReference type="PROSITE" id="PS51406"/>
    </source>
</evidence>
<dbReference type="EnsemblMetazoa" id="CapteT224105">
    <property type="protein sequence ID" value="CapteP224105"/>
    <property type="gene ID" value="CapteG224105"/>
</dbReference>
<reference evidence="8 10" key="2">
    <citation type="journal article" date="2013" name="Nature">
        <title>Insights into bilaterian evolution from three spiralian genomes.</title>
        <authorList>
            <person name="Simakov O."/>
            <person name="Marletaz F."/>
            <person name="Cho S.J."/>
            <person name="Edsinger-Gonzales E."/>
            <person name="Havlak P."/>
            <person name="Hellsten U."/>
            <person name="Kuo D.H."/>
            <person name="Larsson T."/>
            <person name="Lv J."/>
            <person name="Arendt D."/>
            <person name="Savage R."/>
            <person name="Osoegawa K."/>
            <person name="de Jong P."/>
            <person name="Grimwood J."/>
            <person name="Chapman J.A."/>
            <person name="Shapiro H."/>
            <person name="Aerts A."/>
            <person name="Otillar R.P."/>
            <person name="Terry A.Y."/>
            <person name="Boore J.L."/>
            <person name="Grigoriev I.V."/>
            <person name="Lindberg D.R."/>
            <person name="Seaver E.C."/>
            <person name="Weisblat D.A."/>
            <person name="Putnam N.H."/>
            <person name="Rokhsar D.S."/>
        </authorList>
    </citation>
    <scope>NUCLEOTIDE SEQUENCE</scope>
    <source>
        <strain evidence="8 10">I ESC-2004</strain>
    </source>
</reference>
<dbReference type="FunFam" id="3.90.215.10:FF:000001">
    <property type="entry name" value="Tenascin isoform 1"/>
    <property type="match status" value="1"/>
</dbReference>
<keyword evidence="10" id="KW-1185">Reference proteome</keyword>
<feature type="chain" id="PRO_5008788088" description="Fibrinogen C-terminal domain-containing protein" evidence="6">
    <location>
        <begin position="18"/>
        <end position="375"/>
    </location>
</feature>
<dbReference type="OMA" id="FGSHREN"/>
<organism evidence="8">
    <name type="scientific">Capitella teleta</name>
    <name type="common">Polychaete worm</name>
    <dbReference type="NCBI Taxonomy" id="283909"/>
    <lineage>
        <taxon>Eukaryota</taxon>
        <taxon>Metazoa</taxon>
        <taxon>Spiralia</taxon>
        <taxon>Lophotrochozoa</taxon>
        <taxon>Annelida</taxon>
        <taxon>Polychaeta</taxon>
        <taxon>Sedentaria</taxon>
        <taxon>Scolecida</taxon>
        <taxon>Capitellidae</taxon>
        <taxon>Capitella</taxon>
    </lineage>
</organism>
<dbReference type="InterPro" id="IPR020837">
    <property type="entry name" value="Fibrinogen_CS"/>
</dbReference>
<sequence>MVLCLVLVLGQQSLCLSLKLGSLLEKVADQKDKLGVAATDLIGAIGLGGEDSIVIDDIIDDDDQLGNEVIPEEEKEEVSVEEEEEDEVSGPEVNEEEAVEEFDLMSRLENIEKGLRTVKRIGRKQLEATKTLIQLINETKTDECSAQAVGIEVSSASLPKNCKEVLQKGNAASGVYTIGLPTGLFSEPKAIRVFCDMETDGGGWMVFQRRQDGTQNFKLGWVQYMLGFGDVSNEFWLGNHALNLISTSEVSELRVDMRDGEGVSKYAKYAKFQVGSEAEKFSLTISGYTGDAGDSLSAHNGYKFSTFDEDNDVYSGNCASIYKGAWWYSKCHSSNLNGAYLNGAHKSYADGVEWRNWHGYHYSIQFTEMKIRPVA</sequence>
<gene>
    <name evidence="8" type="ORF">CAPTEDRAFT_224105</name>
</gene>
<evidence type="ECO:0000313" key="8">
    <source>
        <dbReference type="EMBL" id="ELU03027.1"/>
    </source>
</evidence>
<evidence type="ECO:0000313" key="10">
    <source>
        <dbReference type="Proteomes" id="UP000014760"/>
    </source>
</evidence>
<dbReference type="GO" id="GO:0030674">
    <property type="term" value="F:protein-macromolecule adaptor activity"/>
    <property type="evidence" value="ECO:0007669"/>
    <property type="project" value="TreeGrafter"/>
</dbReference>
<accession>R7UIE7</accession>
<proteinExistence type="predicted"/>
<name>R7UIE7_CAPTE</name>
<dbReference type="NCBIfam" id="NF040941">
    <property type="entry name" value="GGGWT_bact"/>
    <property type="match status" value="1"/>
</dbReference>
<reference evidence="10" key="1">
    <citation type="submission" date="2012-12" db="EMBL/GenBank/DDBJ databases">
        <authorList>
            <person name="Hellsten U."/>
            <person name="Grimwood J."/>
            <person name="Chapman J.A."/>
            <person name="Shapiro H."/>
            <person name="Aerts A."/>
            <person name="Otillar R.P."/>
            <person name="Terry A.Y."/>
            <person name="Boore J.L."/>
            <person name="Simakov O."/>
            <person name="Marletaz F."/>
            <person name="Cho S.-J."/>
            <person name="Edsinger-Gonzales E."/>
            <person name="Havlak P."/>
            <person name="Kuo D.-H."/>
            <person name="Larsson T."/>
            <person name="Lv J."/>
            <person name="Arendt D."/>
            <person name="Savage R."/>
            <person name="Osoegawa K."/>
            <person name="de Jong P."/>
            <person name="Lindberg D.R."/>
            <person name="Seaver E.C."/>
            <person name="Weisblat D.A."/>
            <person name="Putnam N.H."/>
            <person name="Grigoriev I.V."/>
            <person name="Rokhsar D.S."/>
        </authorList>
    </citation>
    <scope>NUCLEOTIDE SEQUENCE</scope>
    <source>
        <strain evidence="10">I ESC-2004</strain>
    </source>
</reference>
<keyword evidence="3" id="KW-1015">Disulfide bond</keyword>
<dbReference type="Pfam" id="PF00147">
    <property type="entry name" value="Fibrinogen_C"/>
    <property type="match status" value="1"/>
</dbReference>
<dbReference type="HOGENOM" id="CLU_038628_1_2_1"/>
<dbReference type="Gene3D" id="3.90.215.10">
    <property type="entry name" value="Gamma Fibrinogen, chain A, domain 1"/>
    <property type="match status" value="1"/>
</dbReference>
<dbReference type="InterPro" id="IPR002181">
    <property type="entry name" value="Fibrinogen_a/b/g_C_dom"/>
</dbReference>
<evidence type="ECO:0000256" key="4">
    <source>
        <dbReference type="ARBA" id="ARBA00023180"/>
    </source>
</evidence>
<dbReference type="InterPro" id="IPR014716">
    <property type="entry name" value="Fibrinogen_a/b/g_C_1"/>
</dbReference>
<dbReference type="PANTHER" id="PTHR47221">
    <property type="entry name" value="FIBRINOGEN ALPHA CHAIN"/>
    <property type="match status" value="1"/>
</dbReference>
<evidence type="ECO:0000256" key="3">
    <source>
        <dbReference type="ARBA" id="ARBA00023157"/>
    </source>
</evidence>
<dbReference type="EMBL" id="AMQN01008613">
    <property type="status" value="NOT_ANNOTATED_CDS"/>
    <property type="molecule type" value="Genomic_DNA"/>
</dbReference>
<dbReference type="FunCoup" id="R7UIE7">
    <property type="interactions" value="28"/>
</dbReference>
<dbReference type="InterPro" id="IPR036056">
    <property type="entry name" value="Fibrinogen-like_C"/>
</dbReference>
<dbReference type="SMART" id="SM00186">
    <property type="entry name" value="FBG"/>
    <property type="match status" value="1"/>
</dbReference>
<evidence type="ECO:0000256" key="6">
    <source>
        <dbReference type="SAM" id="SignalP"/>
    </source>
</evidence>
<evidence type="ECO:0000256" key="2">
    <source>
        <dbReference type="ARBA" id="ARBA00022525"/>
    </source>
</evidence>
<keyword evidence="2" id="KW-0964">Secreted</keyword>
<evidence type="ECO:0000256" key="5">
    <source>
        <dbReference type="SAM" id="MobiDB-lite"/>
    </source>
</evidence>
<dbReference type="CDD" id="cd00087">
    <property type="entry name" value="FReD"/>
    <property type="match status" value="1"/>
</dbReference>
<dbReference type="EMBL" id="KB303545">
    <property type="protein sequence ID" value="ELU03027.1"/>
    <property type="molecule type" value="Genomic_DNA"/>
</dbReference>
<protein>
    <recommendedName>
        <fullName evidence="7">Fibrinogen C-terminal domain-containing protein</fullName>
    </recommendedName>
</protein>
<comment type="subcellular location">
    <subcellularLocation>
        <location evidence="1">Secreted</location>
    </subcellularLocation>
</comment>